<keyword evidence="2" id="KW-0472">Membrane</keyword>
<evidence type="ECO:0000256" key="1">
    <source>
        <dbReference type="PROSITE-ProRule" id="PRU00339"/>
    </source>
</evidence>
<evidence type="ECO:0000256" key="2">
    <source>
        <dbReference type="SAM" id="Phobius"/>
    </source>
</evidence>
<dbReference type="Pfam" id="PF13432">
    <property type="entry name" value="TPR_16"/>
    <property type="match status" value="1"/>
</dbReference>
<dbReference type="EMBL" id="FN555004">
    <property type="protein sequence ID" value="CBG39535.1"/>
    <property type="molecule type" value="Genomic_DNA"/>
</dbReference>
<dbReference type="PROSITE" id="PS50005">
    <property type="entry name" value="TPR"/>
    <property type="match status" value="2"/>
</dbReference>
<proteinExistence type="predicted"/>
<dbReference type="InterPro" id="IPR011990">
    <property type="entry name" value="TPR-like_helical_dom_sf"/>
</dbReference>
<dbReference type="Proteomes" id="UP000001522">
    <property type="component" value="Chromosome"/>
</dbReference>
<dbReference type="STRING" id="679897.HMU02730"/>
<evidence type="ECO:0000313" key="3">
    <source>
        <dbReference type="EMBL" id="CBG39535.1"/>
    </source>
</evidence>
<dbReference type="SMART" id="SM00028">
    <property type="entry name" value="TPR"/>
    <property type="match status" value="4"/>
</dbReference>
<feature type="transmembrane region" description="Helical" evidence="2">
    <location>
        <begin position="39"/>
        <end position="62"/>
    </location>
</feature>
<evidence type="ECO:0000313" key="4">
    <source>
        <dbReference type="Proteomes" id="UP000001522"/>
    </source>
</evidence>
<dbReference type="SUPFAM" id="SSF48452">
    <property type="entry name" value="TPR-like"/>
    <property type="match status" value="2"/>
</dbReference>
<dbReference type="KEGG" id="hms:HMU02730"/>
<dbReference type="Gene3D" id="1.25.40.10">
    <property type="entry name" value="Tetratricopeptide repeat domain"/>
    <property type="match status" value="3"/>
</dbReference>
<keyword evidence="2" id="KW-1133">Transmembrane helix</keyword>
<dbReference type="eggNOG" id="COG0457">
    <property type="taxonomic scope" value="Bacteria"/>
</dbReference>
<keyword evidence="1" id="KW-0802">TPR repeat</keyword>
<organism evidence="3 4">
    <name type="scientific">Helicobacter mustelae (strain ATCC 43772 / CCUG 25715 / CIP 103759 / LMG 18044 / NCTC 12198 / R85-136P)</name>
    <name type="common">Campylobacter mustelae</name>
    <dbReference type="NCBI Taxonomy" id="679897"/>
    <lineage>
        <taxon>Bacteria</taxon>
        <taxon>Pseudomonadati</taxon>
        <taxon>Campylobacterota</taxon>
        <taxon>Epsilonproteobacteria</taxon>
        <taxon>Campylobacterales</taxon>
        <taxon>Helicobacteraceae</taxon>
        <taxon>Helicobacter</taxon>
    </lineage>
</organism>
<dbReference type="HOGENOM" id="CLU_354486_0_0_7"/>
<feature type="repeat" description="TPR" evidence="1">
    <location>
        <begin position="148"/>
        <end position="181"/>
    </location>
</feature>
<gene>
    <name evidence="3" type="ordered locus">HMU02730</name>
</gene>
<protein>
    <submittedName>
        <fullName evidence="3">Putative transmembrane protein Tetratricopeptide repeat-containing protein</fullName>
    </submittedName>
</protein>
<dbReference type="InterPro" id="IPR019734">
    <property type="entry name" value="TPR_rpt"/>
</dbReference>
<reference evidence="3 4" key="1">
    <citation type="journal article" date="2010" name="BMC Genomics">
        <title>Comparative genomics and proteomics of Helicobacter mustelae, an ulcerogenic and carcinogenic gastric pathogen.</title>
        <authorList>
            <person name="O'Toole P.W."/>
            <person name="Snelling W.J."/>
            <person name="Canchaya C."/>
            <person name="Forde B.M."/>
            <person name="Hardie K.R."/>
            <person name="Josenhans C."/>
            <person name="Graham R.L.J."/>
            <person name="McMullan G."/>
            <person name="Parkhill J."/>
            <person name="Belda E."/>
            <person name="Bentley S.D."/>
        </authorList>
    </citation>
    <scope>NUCLEOTIDE SEQUENCE [LARGE SCALE GENOMIC DNA]</scope>
    <source>
        <strain evidence="4">ATCC 43772 / LMG 18044 / NCTC 12198 / 12198</strain>
    </source>
</reference>
<keyword evidence="2 3" id="KW-0812">Transmembrane</keyword>
<dbReference type="AlphaFoldDB" id="D3UGB4"/>
<keyword evidence="4" id="KW-1185">Reference proteome</keyword>
<dbReference type="RefSeq" id="WP_013022629.1">
    <property type="nucleotide sequence ID" value="NC_013949.1"/>
</dbReference>
<accession>D3UGB4</accession>
<dbReference type="SUPFAM" id="SSF81901">
    <property type="entry name" value="HCP-like"/>
    <property type="match status" value="1"/>
</dbReference>
<sequence>MANTEEQGKKKILVFFESISSKCKDALKSLKKLPKKQKILYSGTASGVVLLLITLVILWLIFGHKNAKKKQTLPIQTKIEIANQEKSNQEEDIPQELLASLPKPDSILASINNHELNSMIQKADVLYTNGDVTEALNVFEKIANFSQSLASYNLGVVRMRQKEYGLAIKSFDEAISTGEDVSLAALDAGVAARHLGNQKAYRYYLNLAAKELSKESKEKFYSYLYALIQFYQQNYFAALSALTHPNSPSFVSKSDDLLMRTFLTLDDSSNAIKVLEKSQDKDKKMLGLLYGRVGDYKKAREYLLSYTNKNHGDVGAQMALQIVFLKMHDFANAARMLDTINASDAAKKQAFEAYPIKITLAPKLFDVNLAQEIFVKKFLDPKDPASYKLLFYYAPFKVFNIKDALELTQEGGALSLQNIQASEEKMIQSQTIAQIDKSITESLSFVDKKHLRKAIGVLKKVLEKNPNHSILHYDAGLLYAQMEDYGRAYKHFIKAYYLDSKELDAGMFAILTSYFLNKDTSRIQNEITKNFENLAPKNPEQRKFLLAFLGYLNNNIGDEMAWVDDVKEKKSIYYALKAAYAIRQKDHKAIISAFGSLRDMYKNDFITNVFYAVAENFNTNFKEIALKLHNIFVDNRYNLDSVYYGPALAREFYAHIGFITGSLQSQENLLQQKLTSSLGNNNGILQALGLVNIYQHKFEQAYDTYNLLINQLGEDDARTQFLAAVAAVGMNDKDNASLLLQLSKMNADSEFETRFALGILYQQAGNFRAAIAHYNMIIGRSFDLGFFDFEIDVPKILALQKAAKKL</sequence>
<feature type="repeat" description="TPR" evidence="1">
    <location>
        <begin position="469"/>
        <end position="502"/>
    </location>
</feature>
<name>D3UGB4_HELM1</name>